<sequence>MSRLAVVCGGSRGVGKAVARLLAQRGCRVAVVSRRGDAGRAAAASLRGEHMALSCDVSKEEEVQQTFESIQKTAGNISYLVNAAGINRPVNISAGAAEQMMRHGGGCLHTNLSVCTTLLTLPWWQMCAVSFAGSVVGLKGNAGQCVYSASKSGLEGFTRSLAKEVASRDIRVNLVAPGRTRVLTPKVLCSTVLDSDLHPVLVGPFRFHSHRHDGWAEGGRRGAFHTAREIWRARGGGPSCVFPFTVALYHRTGAGGGWGTAAGHLGLQKDGRPALGLSGDTVGVNT</sequence>
<reference evidence="9" key="2">
    <citation type="submission" date="2004-02" db="EMBL/GenBank/DDBJ databases">
        <authorList>
            <consortium name="Genoscope"/>
            <consortium name="Whitehead Institute Centre for Genome Research"/>
        </authorList>
    </citation>
    <scope>NUCLEOTIDE SEQUENCE</scope>
</reference>
<dbReference type="GO" id="GO:0006633">
    <property type="term" value="P:fatty acid biosynthetic process"/>
    <property type="evidence" value="ECO:0007669"/>
    <property type="project" value="UniProtKB-KW"/>
</dbReference>
<keyword evidence="4" id="KW-0275">Fatty acid biosynthesis</keyword>
<dbReference type="OrthoDB" id="294295at2759"/>
<keyword evidence="4" id="KW-0276">Fatty acid metabolism</keyword>
<proteinExistence type="inferred from homology"/>
<dbReference type="SUPFAM" id="SSF51735">
    <property type="entry name" value="NAD(P)-binding Rossmann-fold domains"/>
    <property type="match status" value="1"/>
</dbReference>
<comment type="pathway">
    <text evidence="1">Lipid metabolism; fatty acid biosynthesis.</text>
</comment>
<dbReference type="GO" id="GO:0016616">
    <property type="term" value="F:oxidoreductase activity, acting on the CH-OH group of donors, NAD or NADP as acceptor"/>
    <property type="evidence" value="ECO:0007669"/>
    <property type="project" value="TreeGrafter"/>
</dbReference>
<evidence type="ECO:0000259" key="8">
    <source>
        <dbReference type="SMART" id="SM00822"/>
    </source>
</evidence>
<dbReference type="KEGG" id="tng:GSTEN00032792G001"/>
<dbReference type="EMBL" id="CAAE01015025">
    <property type="protein sequence ID" value="CAG10994.1"/>
    <property type="molecule type" value="Genomic_DNA"/>
</dbReference>
<accession>Q4RKT8</accession>
<keyword evidence="3" id="KW-0560">Oxidoreductase</keyword>
<evidence type="ECO:0000256" key="1">
    <source>
        <dbReference type="ARBA" id="ARBA00005194"/>
    </source>
</evidence>
<dbReference type="InterPro" id="IPR002347">
    <property type="entry name" value="SDR_fam"/>
</dbReference>
<dbReference type="InterPro" id="IPR057326">
    <property type="entry name" value="KR_dom"/>
</dbReference>
<feature type="domain" description="Ketoreductase" evidence="8">
    <location>
        <begin position="3"/>
        <end position="218"/>
    </location>
</feature>
<evidence type="ECO:0000256" key="7">
    <source>
        <dbReference type="RuleBase" id="RU000363"/>
    </source>
</evidence>
<dbReference type="Pfam" id="PF00106">
    <property type="entry name" value="adh_short"/>
    <property type="match status" value="1"/>
</dbReference>
<evidence type="ECO:0000256" key="5">
    <source>
        <dbReference type="ARBA" id="ARBA00041580"/>
    </source>
</evidence>
<evidence type="ECO:0000256" key="6">
    <source>
        <dbReference type="ARBA" id="ARBA00041707"/>
    </source>
</evidence>
<comment type="caution">
    <text evidence="9">The sequence shown here is derived from an EMBL/GenBank/DDBJ whole genome shotgun (WGS) entry which is preliminary data.</text>
</comment>
<evidence type="ECO:0000256" key="4">
    <source>
        <dbReference type="ARBA" id="ARBA00023160"/>
    </source>
</evidence>
<dbReference type="PRINTS" id="PR00080">
    <property type="entry name" value="SDRFAMILY"/>
</dbReference>
<name>Q4RKT8_TETNG</name>
<gene>
    <name evidence="9" type="ORF">GSTENG00032792001</name>
</gene>
<comment type="similarity">
    <text evidence="2 7">Belongs to the short-chain dehydrogenases/reductases (SDR) family.</text>
</comment>
<dbReference type="PANTHER" id="PTHR42760:SF133">
    <property type="entry name" value="3-OXOACYL-[ACYL-CARRIER-PROTEIN] REDUCTASE"/>
    <property type="match status" value="1"/>
</dbReference>
<dbReference type="PANTHER" id="PTHR42760">
    <property type="entry name" value="SHORT-CHAIN DEHYDROGENASES/REDUCTASES FAMILY MEMBER"/>
    <property type="match status" value="1"/>
</dbReference>
<organism evidence="9">
    <name type="scientific">Tetraodon nigroviridis</name>
    <name type="common">Spotted green pufferfish</name>
    <name type="synonym">Chelonodon nigroviridis</name>
    <dbReference type="NCBI Taxonomy" id="99883"/>
    <lineage>
        <taxon>Eukaryota</taxon>
        <taxon>Metazoa</taxon>
        <taxon>Chordata</taxon>
        <taxon>Craniata</taxon>
        <taxon>Vertebrata</taxon>
        <taxon>Euteleostomi</taxon>
        <taxon>Actinopterygii</taxon>
        <taxon>Neopterygii</taxon>
        <taxon>Teleostei</taxon>
        <taxon>Neoteleostei</taxon>
        <taxon>Acanthomorphata</taxon>
        <taxon>Eupercaria</taxon>
        <taxon>Tetraodontiformes</taxon>
        <taxon>Tetradontoidea</taxon>
        <taxon>Tetraodontidae</taxon>
        <taxon>Tetraodon</taxon>
    </lineage>
</organism>
<reference evidence="9" key="1">
    <citation type="journal article" date="2004" name="Nature">
        <title>Genome duplication in the teleost fish Tetraodon nigroviridis reveals the early vertebrate proto-karyotype.</title>
        <authorList>
            <person name="Jaillon O."/>
            <person name="Aury J.-M."/>
            <person name="Brunet F."/>
            <person name="Petit J.-L."/>
            <person name="Stange-Thomann N."/>
            <person name="Mauceli E."/>
            <person name="Bouneau L."/>
            <person name="Fischer C."/>
            <person name="Ozouf-Costaz C."/>
            <person name="Bernot A."/>
            <person name="Nicaud S."/>
            <person name="Jaffe D."/>
            <person name="Fisher S."/>
            <person name="Lutfalla G."/>
            <person name="Dossat C."/>
            <person name="Segurens B."/>
            <person name="Dasilva C."/>
            <person name="Salanoubat M."/>
            <person name="Levy M."/>
            <person name="Boudet N."/>
            <person name="Castellano S."/>
            <person name="Anthouard V."/>
            <person name="Jubin C."/>
            <person name="Castelli V."/>
            <person name="Katinka M."/>
            <person name="Vacherie B."/>
            <person name="Biemont C."/>
            <person name="Skalli Z."/>
            <person name="Cattolico L."/>
            <person name="Poulain J."/>
            <person name="De Berardinis V."/>
            <person name="Cruaud C."/>
            <person name="Duprat S."/>
            <person name="Brottier P."/>
            <person name="Coutanceau J.-P."/>
            <person name="Gouzy J."/>
            <person name="Parra G."/>
            <person name="Lardier G."/>
            <person name="Chapple C."/>
            <person name="McKernan K.J."/>
            <person name="McEwan P."/>
            <person name="Bosak S."/>
            <person name="Kellis M."/>
            <person name="Volff J.-N."/>
            <person name="Guigo R."/>
            <person name="Zody M.C."/>
            <person name="Mesirov J."/>
            <person name="Lindblad-Toh K."/>
            <person name="Birren B."/>
            <person name="Nusbaum C."/>
            <person name="Kahn D."/>
            <person name="Robinson-Rechavi M."/>
            <person name="Laudet V."/>
            <person name="Schachter V."/>
            <person name="Quetier F."/>
            <person name="Saurin W."/>
            <person name="Scarpelli C."/>
            <person name="Wincker P."/>
            <person name="Lander E.S."/>
            <person name="Weissenbach J."/>
            <person name="Roest Crollius H."/>
        </authorList>
    </citation>
    <scope>NUCLEOTIDE SEQUENCE [LARGE SCALE GENOMIC DNA]</scope>
</reference>
<dbReference type="AlphaFoldDB" id="Q4RKT8"/>
<dbReference type="CDD" id="cd05233">
    <property type="entry name" value="SDR_c"/>
    <property type="match status" value="1"/>
</dbReference>
<dbReference type="SMART" id="SM00822">
    <property type="entry name" value="PKS_KR"/>
    <property type="match status" value="1"/>
</dbReference>
<dbReference type="PROSITE" id="PS00061">
    <property type="entry name" value="ADH_SHORT"/>
    <property type="match status" value="1"/>
</dbReference>
<keyword evidence="4" id="KW-0444">Lipid biosynthesis</keyword>
<dbReference type="InterPro" id="IPR036291">
    <property type="entry name" value="NAD(P)-bd_dom_sf"/>
</dbReference>
<evidence type="ECO:0000256" key="2">
    <source>
        <dbReference type="ARBA" id="ARBA00006484"/>
    </source>
</evidence>
<dbReference type="GO" id="GO:0048038">
    <property type="term" value="F:quinone binding"/>
    <property type="evidence" value="ECO:0007669"/>
    <property type="project" value="TreeGrafter"/>
</dbReference>
<dbReference type="PRINTS" id="PR00081">
    <property type="entry name" value="GDHRDH"/>
</dbReference>
<dbReference type="InterPro" id="IPR020904">
    <property type="entry name" value="Sc_DH/Rdtase_CS"/>
</dbReference>
<evidence type="ECO:0000313" key="9">
    <source>
        <dbReference type="EMBL" id="CAG10994.1"/>
    </source>
</evidence>
<keyword evidence="4" id="KW-0443">Lipid metabolism</keyword>
<dbReference type="Gene3D" id="3.40.50.720">
    <property type="entry name" value="NAD(P)-binding Rossmann-like Domain"/>
    <property type="match status" value="1"/>
</dbReference>
<evidence type="ECO:0000256" key="3">
    <source>
        <dbReference type="ARBA" id="ARBA00023002"/>
    </source>
</evidence>
<protein>
    <recommendedName>
        <fullName evidence="6">3-ketoacyl-[acyl-carrier-protein] reductase beta subunit</fullName>
    </recommendedName>
    <alternativeName>
        <fullName evidence="5">Quinone reductase CBR4</fullName>
    </alternativeName>
</protein>